<keyword evidence="1" id="KW-0732">Signal</keyword>
<feature type="chain" id="PRO_5046990626" description="Lipocalin-like domain-containing protein" evidence="1">
    <location>
        <begin position="23"/>
        <end position="185"/>
    </location>
</feature>
<dbReference type="Proteomes" id="UP001596978">
    <property type="component" value="Unassembled WGS sequence"/>
</dbReference>
<evidence type="ECO:0000313" key="2">
    <source>
        <dbReference type="EMBL" id="MFD0863303.1"/>
    </source>
</evidence>
<dbReference type="EMBL" id="JBHTJH010000017">
    <property type="protein sequence ID" value="MFD0863303.1"/>
    <property type="molecule type" value="Genomic_DNA"/>
</dbReference>
<sequence length="185" mass="20989">MKKLVVTFLFILPALVFSQSLATIGKELKLVGDWELTDIDYGRAMDLNKDGVASKNALKEFDSCKKHYFSFDGQYTGVLKIGDVDCASSLIADDLVWTIKKTTPQEIEAELDELFYIDTSNDKSEVKKKKRKNKRFFLVISSEKEILDVGYEILKLDKTEMQLVMVSTDGYDSTLPVICTFIKTD</sequence>
<gene>
    <name evidence="2" type="ORF">ACFQ1M_13905</name>
</gene>
<reference evidence="3" key="1">
    <citation type="journal article" date="2019" name="Int. J. Syst. Evol. Microbiol.">
        <title>The Global Catalogue of Microorganisms (GCM) 10K type strain sequencing project: providing services to taxonomists for standard genome sequencing and annotation.</title>
        <authorList>
            <consortium name="The Broad Institute Genomics Platform"/>
            <consortium name="The Broad Institute Genome Sequencing Center for Infectious Disease"/>
            <person name="Wu L."/>
            <person name="Ma J."/>
        </authorList>
    </citation>
    <scope>NUCLEOTIDE SEQUENCE [LARGE SCALE GENOMIC DNA]</scope>
    <source>
        <strain evidence="3">CCUG 62952</strain>
    </source>
</reference>
<organism evidence="2 3">
    <name type="scientific">Sungkyunkwania multivorans</name>
    <dbReference type="NCBI Taxonomy" id="1173618"/>
    <lineage>
        <taxon>Bacteria</taxon>
        <taxon>Pseudomonadati</taxon>
        <taxon>Bacteroidota</taxon>
        <taxon>Flavobacteriia</taxon>
        <taxon>Flavobacteriales</taxon>
        <taxon>Flavobacteriaceae</taxon>
        <taxon>Sungkyunkwania</taxon>
    </lineage>
</organism>
<feature type="signal peptide" evidence="1">
    <location>
        <begin position="1"/>
        <end position="22"/>
    </location>
</feature>
<comment type="caution">
    <text evidence="2">The sequence shown here is derived from an EMBL/GenBank/DDBJ whole genome shotgun (WGS) entry which is preliminary data.</text>
</comment>
<protein>
    <recommendedName>
        <fullName evidence="4">Lipocalin-like domain-containing protein</fullName>
    </recommendedName>
</protein>
<evidence type="ECO:0000313" key="3">
    <source>
        <dbReference type="Proteomes" id="UP001596978"/>
    </source>
</evidence>
<dbReference type="RefSeq" id="WP_386409218.1">
    <property type="nucleotide sequence ID" value="NZ_JBHTJH010000017.1"/>
</dbReference>
<name>A0ABW3D028_9FLAO</name>
<proteinExistence type="predicted"/>
<accession>A0ABW3D028</accession>
<keyword evidence="3" id="KW-1185">Reference proteome</keyword>
<evidence type="ECO:0000256" key="1">
    <source>
        <dbReference type="SAM" id="SignalP"/>
    </source>
</evidence>
<evidence type="ECO:0008006" key="4">
    <source>
        <dbReference type="Google" id="ProtNLM"/>
    </source>
</evidence>